<accession>A0AAN5D806</accession>
<evidence type="ECO:0000313" key="2">
    <source>
        <dbReference type="EMBL" id="GMR57755.1"/>
    </source>
</evidence>
<reference evidence="3" key="1">
    <citation type="submission" date="2022-10" db="EMBL/GenBank/DDBJ databases">
        <title>Genome assembly of Pristionchus species.</title>
        <authorList>
            <person name="Yoshida K."/>
            <person name="Sommer R.J."/>
        </authorList>
    </citation>
    <scope>NUCLEOTIDE SEQUENCE [LARGE SCALE GENOMIC DNA]</scope>
    <source>
        <strain evidence="3">RS5460</strain>
    </source>
</reference>
<organism evidence="2 3">
    <name type="scientific">Pristionchus mayeri</name>
    <dbReference type="NCBI Taxonomy" id="1317129"/>
    <lineage>
        <taxon>Eukaryota</taxon>
        <taxon>Metazoa</taxon>
        <taxon>Ecdysozoa</taxon>
        <taxon>Nematoda</taxon>
        <taxon>Chromadorea</taxon>
        <taxon>Rhabditida</taxon>
        <taxon>Rhabditina</taxon>
        <taxon>Diplogasteromorpha</taxon>
        <taxon>Diplogasteroidea</taxon>
        <taxon>Neodiplogasteridae</taxon>
        <taxon>Pristionchus</taxon>
    </lineage>
</organism>
<evidence type="ECO:0000256" key="1">
    <source>
        <dbReference type="SAM" id="MobiDB-lite"/>
    </source>
</evidence>
<feature type="non-terminal residue" evidence="2">
    <location>
        <position position="1"/>
    </location>
</feature>
<dbReference type="Proteomes" id="UP001328107">
    <property type="component" value="Unassembled WGS sequence"/>
</dbReference>
<feature type="compositionally biased region" description="Polar residues" evidence="1">
    <location>
        <begin position="21"/>
        <end position="32"/>
    </location>
</feature>
<dbReference type="AlphaFoldDB" id="A0AAN5D806"/>
<keyword evidence="3" id="KW-1185">Reference proteome</keyword>
<gene>
    <name evidence="2" type="ORF">PMAYCL1PPCAC_27950</name>
</gene>
<evidence type="ECO:0000313" key="3">
    <source>
        <dbReference type="Proteomes" id="UP001328107"/>
    </source>
</evidence>
<sequence>QSSNSSEFLQQPEQQRQQPENPTDQSSPSQSPVAKKRKLLNPSVDDPDWETFPWKKWPVFDGFLLPHLFTNKDCSDLLNLSKVSKLFYFGVSEFMARKKNRPGFDTLRLRRAGGGLVVEIRLFPSALSYYNLTSMDNTRFQRLRINGGPALRVVLTGPEDPIVDQLAGFLSSSIKKVTIGGYASESTPDFALLSLCAKILSASTIDNLKILLLILDGFSDPFIISIIARVRNHLEILFYGQPSSVHSAAFITTLFSLSIRHVFLNNPNSMMHPDSFIGLPRSFWEQNILQQLSNGSIEWLETGTR</sequence>
<comment type="caution">
    <text evidence="2">The sequence shown here is derived from an EMBL/GenBank/DDBJ whole genome shotgun (WGS) entry which is preliminary data.</text>
</comment>
<proteinExistence type="predicted"/>
<feature type="region of interest" description="Disordered" evidence="1">
    <location>
        <begin position="1"/>
        <end position="42"/>
    </location>
</feature>
<feature type="compositionally biased region" description="Low complexity" evidence="1">
    <location>
        <begin position="10"/>
        <end position="20"/>
    </location>
</feature>
<protein>
    <submittedName>
        <fullName evidence="2">Uncharacterized protein</fullName>
    </submittedName>
</protein>
<feature type="non-terminal residue" evidence="2">
    <location>
        <position position="305"/>
    </location>
</feature>
<name>A0AAN5D806_9BILA</name>
<dbReference type="EMBL" id="BTRK01000006">
    <property type="protein sequence ID" value="GMR57755.1"/>
    <property type="molecule type" value="Genomic_DNA"/>
</dbReference>